<evidence type="ECO:0000313" key="2">
    <source>
        <dbReference type="Proteomes" id="UP000789702"/>
    </source>
</evidence>
<comment type="caution">
    <text evidence="1">The sequence shown here is derived from an EMBL/GenBank/DDBJ whole genome shotgun (WGS) entry which is preliminary data.</text>
</comment>
<reference evidence="1" key="1">
    <citation type="submission" date="2021-06" db="EMBL/GenBank/DDBJ databases">
        <authorList>
            <person name="Kallberg Y."/>
            <person name="Tangrot J."/>
            <person name="Rosling A."/>
        </authorList>
    </citation>
    <scope>NUCLEOTIDE SEQUENCE</scope>
    <source>
        <strain evidence="1">IL203A</strain>
    </source>
</reference>
<name>A0ACA9MCL8_9GLOM</name>
<gene>
    <name evidence="1" type="ORF">DHETER_LOCUS6028</name>
</gene>
<proteinExistence type="predicted"/>
<keyword evidence="2" id="KW-1185">Reference proteome</keyword>
<protein>
    <submittedName>
        <fullName evidence="1">6096_t:CDS:1</fullName>
    </submittedName>
</protein>
<evidence type="ECO:0000313" key="1">
    <source>
        <dbReference type="EMBL" id="CAG8570255.1"/>
    </source>
</evidence>
<sequence>PEEEEEMSIDGEEQSDTSSKKCSNKGTNINLSILKKKTKKAVRREDSHILKKLIKELSAPILQQSSSSSIIFLQTFPDMDINLVNFYKLDDKIINAEDSNKNYSRSDSYILLFWERHFLNQNKVSEANLRKRKERAIKIFKLFDVVGEQRKIYCIKSFSVSTISRLGMNNIGYVKAKVLKLSQVYFPTVELLRKSILETAVKQYTNKLSNAITMCKLQKLDTIVKKLEQISQRFSKIPQINMVNTGCSMKVEGVLNKVCGYLEWLDLTSIDSSDPIASRIIDISKGVDSMADKLLVETKQVFEKIELSEPEFSEKMITMLDEFINTYELLGPNFNLALVNPIIFP</sequence>
<feature type="non-terminal residue" evidence="1">
    <location>
        <position position="1"/>
    </location>
</feature>
<organism evidence="1 2">
    <name type="scientific">Dentiscutata heterogama</name>
    <dbReference type="NCBI Taxonomy" id="1316150"/>
    <lineage>
        <taxon>Eukaryota</taxon>
        <taxon>Fungi</taxon>
        <taxon>Fungi incertae sedis</taxon>
        <taxon>Mucoromycota</taxon>
        <taxon>Glomeromycotina</taxon>
        <taxon>Glomeromycetes</taxon>
        <taxon>Diversisporales</taxon>
        <taxon>Gigasporaceae</taxon>
        <taxon>Dentiscutata</taxon>
    </lineage>
</organism>
<accession>A0ACA9MCL8</accession>
<dbReference type="Proteomes" id="UP000789702">
    <property type="component" value="Unassembled WGS sequence"/>
</dbReference>
<dbReference type="EMBL" id="CAJVPU010007231">
    <property type="protein sequence ID" value="CAG8570255.1"/>
    <property type="molecule type" value="Genomic_DNA"/>
</dbReference>